<dbReference type="EMBL" id="PFKI01000063">
    <property type="protein sequence ID" value="PIY20069.1"/>
    <property type="molecule type" value="Genomic_DNA"/>
</dbReference>
<protein>
    <submittedName>
        <fullName evidence="1">Uncharacterized protein</fullName>
    </submittedName>
</protein>
<feature type="non-terminal residue" evidence="1">
    <location>
        <position position="94"/>
    </location>
</feature>
<proteinExistence type="predicted"/>
<comment type="caution">
    <text evidence="1">The sequence shown here is derived from an EMBL/GenBank/DDBJ whole genome shotgun (WGS) entry which is preliminary data.</text>
</comment>
<gene>
    <name evidence="1" type="ORF">COZ13_02035</name>
</gene>
<dbReference type="Proteomes" id="UP000231028">
    <property type="component" value="Unassembled WGS sequence"/>
</dbReference>
<reference evidence="2" key="1">
    <citation type="submission" date="2017-09" db="EMBL/GenBank/DDBJ databases">
        <title>Depth-based differentiation of microbial function through sediment-hosted aquifers and enrichment of novel symbionts in the deep terrestrial subsurface.</title>
        <authorList>
            <person name="Probst A.J."/>
            <person name="Ladd B."/>
            <person name="Jarett J.K."/>
            <person name="Geller-Mcgrath D.E."/>
            <person name="Sieber C.M.K."/>
            <person name="Emerson J.B."/>
            <person name="Anantharaman K."/>
            <person name="Thomas B.C."/>
            <person name="Malmstrom R."/>
            <person name="Stieglmeier M."/>
            <person name="Klingl A."/>
            <person name="Woyke T."/>
            <person name="Ryan C.M."/>
            <person name="Banfield J.F."/>
        </authorList>
    </citation>
    <scope>NUCLEOTIDE SEQUENCE [LARGE SCALE GENOMIC DNA]</scope>
</reference>
<name>A0A2M7P3X9_9BACT</name>
<organism evidence="1 2">
    <name type="scientific">Candidatus Desantisbacteria bacterium CG_4_10_14_3_um_filter_40_18</name>
    <dbReference type="NCBI Taxonomy" id="1974544"/>
    <lineage>
        <taxon>Bacteria</taxon>
        <taxon>Candidatus Desantisiibacteriota</taxon>
    </lineage>
</organism>
<evidence type="ECO:0000313" key="1">
    <source>
        <dbReference type="EMBL" id="PIY20069.1"/>
    </source>
</evidence>
<accession>A0A2M7P3X9</accession>
<evidence type="ECO:0000313" key="2">
    <source>
        <dbReference type="Proteomes" id="UP000231028"/>
    </source>
</evidence>
<sequence length="94" mass="10543">MLKCGKMGKMGENGGKWGQRPILEEKIGRCPHFPPGAVPIFPGAVPIFPHPPQEGDFMKEKNMECPKCGYNNDSEALYCNLCHEVFKRASDYNE</sequence>
<dbReference type="AlphaFoldDB" id="A0A2M7P3X9"/>